<protein>
    <submittedName>
        <fullName evidence="2">Histone-lysine N-methyltransferase, H3 lysine-79 specific-like</fullName>
    </submittedName>
</protein>
<gene>
    <name evidence="2" type="ORF">XNOV1_A042456</name>
</gene>
<reference evidence="2" key="1">
    <citation type="submission" date="2023-08" db="EMBL/GenBank/DDBJ databases">
        <authorList>
            <person name="Alioto T."/>
            <person name="Alioto T."/>
            <person name="Gomez Garrido J."/>
        </authorList>
    </citation>
    <scope>NUCLEOTIDE SEQUENCE</scope>
</reference>
<keyword evidence="1" id="KW-0175">Coiled coil</keyword>
<sequence length="179" mass="21189">MQEDIGQVHANTLDLLAQREEEVKKLREELKKKDDLLIKVAKKEQDGVRDHETELDLLAQKVAKVNKLQEQLKGKGNLLETANKKEIDISQVYEDQLAQKNSKIIRLQEELKFMTELQHRVIKQRRMRTKAHIETLDLLNQKDLELKRTEDHWRSKYEDLQKRLCNKTNDLQVLQSSDI</sequence>
<dbReference type="EMBL" id="OY660882">
    <property type="protein sequence ID" value="CAJ1080532.1"/>
    <property type="molecule type" value="Genomic_DNA"/>
</dbReference>
<feature type="coiled-coil region" evidence="1">
    <location>
        <begin position="9"/>
        <end position="117"/>
    </location>
</feature>
<evidence type="ECO:0000313" key="2">
    <source>
        <dbReference type="EMBL" id="CAJ1080532.1"/>
    </source>
</evidence>
<proteinExistence type="predicted"/>
<dbReference type="Proteomes" id="UP001178508">
    <property type="component" value="Chromosome 19"/>
</dbReference>
<organism evidence="2 3">
    <name type="scientific">Xyrichtys novacula</name>
    <name type="common">Pearly razorfish</name>
    <name type="synonym">Hemipteronotus novacula</name>
    <dbReference type="NCBI Taxonomy" id="13765"/>
    <lineage>
        <taxon>Eukaryota</taxon>
        <taxon>Metazoa</taxon>
        <taxon>Chordata</taxon>
        <taxon>Craniata</taxon>
        <taxon>Vertebrata</taxon>
        <taxon>Euteleostomi</taxon>
        <taxon>Actinopterygii</taxon>
        <taxon>Neopterygii</taxon>
        <taxon>Teleostei</taxon>
        <taxon>Neoteleostei</taxon>
        <taxon>Acanthomorphata</taxon>
        <taxon>Eupercaria</taxon>
        <taxon>Labriformes</taxon>
        <taxon>Labridae</taxon>
        <taxon>Xyrichtys</taxon>
    </lineage>
</organism>
<name>A0AAV1H3J6_XYRNO</name>
<dbReference type="AlphaFoldDB" id="A0AAV1H3J6"/>
<keyword evidence="3" id="KW-1185">Reference proteome</keyword>
<evidence type="ECO:0000313" key="3">
    <source>
        <dbReference type="Proteomes" id="UP001178508"/>
    </source>
</evidence>
<evidence type="ECO:0000256" key="1">
    <source>
        <dbReference type="SAM" id="Coils"/>
    </source>
</evidence>
<accession>A0AAV1H3J6</accession>